<evidence type="ECO:0000256" key="1">
    <source>
        <dbReference type="SAM" id="MobiDB-lite"/>
    </source>
</evidence>
<proteinExistence type="predicted"/>
<dbReference type="InterPro" id="IPR051916">
    <property type="entry name" value="GPI-anchor_lipid_remodeler"/>
</dbReference>
<dbReference type="Proteomes" id="UP000816034">
    <property type="component" value="Unassembled WGS sequence"/>
</dbReference>
<dbReference type="SUPFAM" id="SSF56219">
    <property type="entry name" value="DNase I-like"/>
    <property type="match status" value="1"/>
</dbReference>
<feature type="compositionally biased region" description="Basic residues" evidence="1">
    <location>
        <begin position="176"/>
        <end position="185"/>
    </location>
</feature>
<feature type="region of interest" description="Disordered" evidence="1">
    <location>
        <begin position="157"/>
        <end position="190"/>
    </location>
</feature>
<dbReference type="GO" id="GO:0006506">
    <property type="term" value="P:GPI anchor biosynthetic process"/>
    <property type="evidence" value="ECO:0007669"/>
    <property type="project" value="TreeGrafter"/>
</dbReference>
<dbReference type="Pfam" id="PF03372">
    <property type="entry name" value="Exo_endo_phos"/>
    <property type="match status" value="1"/>
</dbReference>
<dbReference type="EMBL" id="PYSW02000076">
    <property type="protein sequence ID" value="KAG2370861.1"/>
    <property type="molecule type" value="Genomic_DNA"/>
</dbReference>
<dbReference type="PANTHER" id="PTHR14859:SF1">
    <property type="entry name" value="PGAP2-INTERACTING PROTEIN"/>
    <property type="match status" value="1"/>
</dbReference>
<dbReference type="GO" id="GO:0003824">
    <property type="term" value="F:catalytic activity"/>
    <property type="evidence" value="ECO:0007669"/>
    <property type="project" value="InterPro"/>
</dbReference>
<sequence>MSQEPIHTDHHEQDSLTCCTFNIHHFCTAKGKSNLNRLLKYLTIKDYDIIGLNEVSTSQFQYFLSELNEKQIQQGKSQYEYFEGNANGYYESNAVLSKFKILEGASEQIADDRCIVGVKIDNVHVPFVFLTHLDHVQEKKRMKQMKRGVKFMEEFMEEHDDEEESNKKPNHQMNKTQHKSHAATHHKNDESVNTKTTANYILMGDFNSMRDDDYTPEFWNKIKNQRIEWGWEPAHTMIAEYLFEGKYCQNDDYDEFYDQDDDDKYKQRNLVSKVDCWKQCHPNDLLDDDRVIGSSRLNTRIDYIICNEELKSSLTECNIDEEGATISDHLPVFAIFEFDRPQMDNE</sequence>
<evidence type="ECO:0000313" key="3">
    <source>
        <dbReference type="EMBL" id="KAG2370861.1"/>
    </source>
</evidence>
<dbReference type="PANTHER" id="PTHR14859">
    <property type="entry name" value="CALCOFLUOR WHITE HYPERSENSITIVE PROTEIN PRECURSOR"/>
    <property type="match status" value="1"/>
</dbReference>
<dbReference type="AlphaFoldDB" id="A0AA88GBL9"/>
<dbReference type="GeneID" id="68106225"/>
<dbReference type="RefSeq" id="XP_044541725.1">
    <property type="nucleotide sequence ID" value="XM_044689685.1"/>
</dbReference>
<gene>
    <name evidence="3" type="ORF">C9374_013772</name>
</gene>
<keyword evidence="4" id="KW-1185">Reference proteome</keyword>
<name>A0AA88GBL9_NAELO</name>
<dbReference type="InterPro" id="IPR005135">
    <property type="entry name" value="Endo/exonuclease/phosphatase"/>
</dbReference>
<dbReference type="GO" id="GO:0016020">
    <property type="term" value="C:membrane"/>
    <property type="evidence" value="ECO:0007669"/>
    <property type="project" value="GOC"/>
</dbReference>
<reference evidence="3 4" key="1">
    <citation type="journal article" date="2018" name="BMC Genomics">
        <title>The genome of Naegleria lovaniensis, the basis for a comparative approach to unravel pathogenicity factors of the human pathogenic amoeba N. fowleri.</title>
        <authorList>
            <person name="Liechti N."/>
            <person name="Schurch N."/>
            <person name="Bruggmann R."/>
            <person name="Wittwer M."/>
        </authorList>
    </citation>
    <scope>NUCLEOTIDE SEQUENCE [LARGE SCALE GENOMIC DNA]</scope>
    <source>
        <strain evidence="3 4">ATCC 30569</strain>
    </source>
</reference>
<evidence type="ECO:0000259" key="2">
    <source>
        <dbReference type="Pfam" id="PF03372"/>
    </source>
</evidence>
<accession>A0AA88GBL9</accession>
<dbReference type="InterPro" id="IPR036691">
    <property type="entry name" value="Endo/exonu/phosph_ase_sf"/>
</dbReference>
<evidence type="ECO:0000313" key="4">
    <source>
        <dbReference type="Proteomes" id="UP000816034"/>
    </source>
</evidence>
<comment type="caution">
    <text evidence="3">The sequence shown here is derived from an EMBL/GenBank/DDBJ whole genome shotgun (WGS) entry which is preliminary data.</text>
</comment>
<feature type="domain" description="Endonuclease/exonuclease/phosphatase" evidence="2">
    <location>
        <begin position="19"/>
        <end position="329"/>
    </location>
</feature>
<organism evidence="3 4">
    <name type="scientific">Naegleria lovaniensis</name>
    <name type="common">Amoeba</name>
    <dbReference type="NCBI Taxonomy" id="51637"/>
    <lineage>
        <taxon>Eukaryota</taxon>
        <taxon>Discoba</taxon>
        <taxon>Heterolobosea</taxon>
        <taxon>Tetramitia</taxon>
        <taxon>Eutetramitia</taxon>
        <taxon>Vahlkampfiidae</taxon>
        <taxon>Naegleria</taxon>
    </lineage>
</organism>
<dbReference type="Gene3D" id="3.60.10.10">
    <property type="entry name" value="Endonuclease/exonuclease/phosphatase"/>
    <property type="match status" value="1"/>
</dbReference>
<protein>
    <recommendedName>
        <fullName evidence="2">Endonuclease/exonuclease/phosphatase domain-containing protein</fullName>
    </recommendedName>
</protein>